<dbReference type="Gene3D" id="1.10.580.10">
    <property type="entry name" value="Citrate Synthase, domain 1"/>
    <property type="match status" value="1"/>
</dbReference>
<dbReference type="GO" id="GO:0003878">
    <property type="term" value="F:ATP citrate synthase activity"/>
    <property type="evidence" value="ECO:0007669"/>
    <property type="project" value="TreeGrafter"/>
</dbReference>
<dbReference type="Gene3D" id="3.40.50.261">
    <property type="entry name" value="Succinyl-CoA synthetase domains"/>
    <property type="match status" value="1"/>
</dbReference>
<protein>
    <submittedName>
        <fullName evidence="1">ATP-citrate synthase</fullName>
    </submittedName>
</protein>
<dbReference type="InterPro" id="IPR016142">
    <property type="entry name" value="Citrate_synth-like_lrg_a-sub"/>
</dbReference>
<dbReference type="InterPro" id="IPR036969">
    <property type="entry name" value="Citrate_synthase_sf"/>
</dbReference>
<dbReference type="InterPro" id="IPR016102">
    <property type="entry name" value="Succinyl-CoA_synth-like"/>
</dbReference>
<evidence type="ECO:0000313" key="1">
    <source>
        <dbReference type="EMBL" id="POM66102.1"/>
    </source>
</evidence>
<dbReference type="InterPro" id="IPR016143">
    <property type="entry name" value="Citrate_synth-like_sm_a-sub"/>
</dbReference>
<dbReference type="InterPro" id="IPR002020">
    <property type="entry name" value="Citrate_synthase"/>
</dbReference>
<sequence length="342" mass="37149">HSGHAGARATGDSDTASVKKAALPAAGAIVPENFDQFGNAIRKQFDSMVASGAIVPRPEVPVPKVPMDYAWAKNLGLIRKPANFISSISDDRGEELRYAGTPISKVFEEDMGVGGVIGLLWFKRNLPAYASKFIEMVLMVTADHGPAVSGAHNTIVTARAGKDLISSLISGLVTIGPRFGGALDKAAEMFASAHDSGMSAADFVVDMRRQNKLIMGIGHRIKSLSNPDKRVTIIKEFAKTNFPATDVLDFALEVEQVTTKKRSNLILNVDGCIAVCFVDLLRNCGVFTLEEANEQIENGCLNGLFVLGRSIGFIGHFLDQKRLKQPLYRHPWDDISYLNEEF</sequence>
<feature type="non-terminal residue" evidence="1">
    <location>
        <position position="1"/>
    </location>
</feature>
<comment type="caution">
    <text evidence="1">The sequence shown here is derived from an EMBL/GenBank/DDBJ whole genome shotgun (WGS) entry which is preliminary data.</text>
</comment>
<dbReference type="GO" id="GO:0005829">
    <property type="term" value="C:cytosol"/>
    <property type="evidence" value="ECO:0007669"/>
    <property type="project" value="TreeGrafter"/>
</dbReference>
<evidence type="ECO:0000313" key="2">
    <source>
        <dbReference type="Proteomes" id="UP000237271"/>
    </source>
</evidence>
<dbReference type="FunFam" id="1.10.230.10:FF:000005">
    <property type="entry name" value="ATP-citrate synthase subunit 1"/>
    <property type="match status" value="1"/>
</dbReference>
<dbReference type="PANTHER" id="PTHR23118:SF42">
    <property type="entry name" value="ATP-CITRATE SYNTHASE"/>
    <property type="match status" value="1"/>
</dbReference>
<organism evidence="1 2">
    <name type="scientific">Phytophthora palmivora</name>
    <dbReference type="NCBI Taxonomy" id="4796"/>
    <lineage>
        <taxon>Eukaryota</taxon>
        <taxon>Sar</taxon>
        <taxon>Stramenopiles</taxon>
        <taxon>Oomycota</taxon>
        <taxon>Peronosporomycetes</taxon>
        <taxon>Peronosporales</taxon>
        <taxon>Peronosporaceae</taxon>
        <taxon>Phytophthora</taxon>
    </lineage>
</organism>
<dbReference type="GO" id="GO:0006633">
    <property type="term" value="P:fatty acid biosynthetic process"/>
    <property type="evidence" value="ECO:0007669"/>
    <property type="project" value="TreeGrafter"/>
</dbReference>
<proteinExistence type="predicted"/>
<reference evidence="1 2" key="1">
    <citation type="journal article" date="2017" name="Genome Biol. Evol.">
        <title>Phytophthora megakarya and P. palmivora, closely related causal agents of cacao black pod rot, underwent increases in genome sizes and gene numbers by different mechanisms.</title>
        <authorList>
            <person name="Ali S.S."/>
            <person name="Shao J."/>
            <person name="Lary D.J."/>
            <person name="Kronmiller B."/>
            <person name="Shen D."/>
            <person name="Strem M.D."/>
            <person name="Amoako-Attah I."/>
            <person name="Akrofi A.Y."/>
            <person name="Begoude B.A."/>
            <person name="Ten Hoopen G.M."/>
            <person name="Coulibaly K."/>
            <person name="Kebe B.I."/>
            <person name="Melnick R.L."/>
            <person name="Guiltinan M.J."/>
            <person name="Tyler B.M."/>
            <person name="Meinhardt L.W."/>
            <person name="Bailey B.A."/>
        </authorList>
    </citation>
    <scope>NUCLEOTIDE SEQUENCE [LARGE SCALE GENOMIC DNA]</scope>
    <source>
        <strain evidence="2">sbr112.9</strain>
    </source>
</reference>
<gene>
    <name evidence="1" type="ORF">PHPALM_18090</name>
</gene>
<name>A0A2P4XKL7_9STRA</name>
<dbReference type="PANTHER" id="PTHR23118">
    <property type="entry name" value="ATP-CITRATE SYNTHASE"/>
    <property type="match status" value="1"/>
</dbReference>
<accession>A0A2P4XKL7</accession>
<dbReference type="SUPFAM" id="SSF48256">
    <property type="entry name" value="Citrate synthase"/>
    <property type="match status" value="1"/>
</dbReference>
<dbReference type="Proteomes" id="UP000237271">
    <property type="component" value="Unassembled WGS sequence"/>
</dbReference>
<keyword evidence="2" id="KW-1185">Reference proteome</keyword>
<dbReference type="OrthoDB" id="3261737at2759"/>
<dbReference type="Gene3D" id="1.10.230.10">
    <property type="entry name" value="Cytochrome P450-Terp, domain 2"/>
    <property type="match status" value="1"/>
</dbReference>
<dbReference type="GO" id="GO:0006085">
    <property type="term" value="P:acetyl-CoA biosynthetic process"/>
    <property type="evidence" value="ECO:0007669"/>
    <property type="project" value="TreeGrafter"/>
</dbReference>
<dbReference type="Pfam" id="PF00285">
    <property type="entry name" value="Citrate_synt"/>
    <property type="match status" value="1"/>
</dbReference>
<dbReference type="AlphaFoldDB" id="A0A2P4XKL7"/>
<dbReference type="CDD" id="cd06100">
    <property type="entry name" value="CCL_ACL-C"/>
    <property type="match status" value="1"/>
</dbReference>
<dbReference type="EMBL" id="NCKW01009745">
    <property type="protein sequence ID" value="POM66102.1"/>
    <property type="molecule type" value="Genomic_DNA"/>
</dbReference>